<feature type="compositionally biased region" description="Low complexity" evidence="1">
    <location>
        <begin position="36"/>
        <end position="51"/>
    </location>
</feature>
<dbReference type="EMBL" id="LNTU01000001">
    <property type="protein sequence ID" value="KXF79420.1"/>
    <property type="molecule type" value="Genomic_DNA"/>
</dbReference>
<name>A0A135I1U3_9HYPH</name>
<dbReference type="Proteomes" id="UP000070107">
    <property type="component" value="Unassembled WGS sequence"/>
</dbReference>
<evidence type="ECO:0000313" key="4">
    <source>
        <dbReference type="Proteomes" id="UP000070107"/>
    </source>
</evidence>
<dbReference type="AlphaFoldDB" id="A0A135I1U3"/>
<dbReference type="Pfam" id="PF11843">
    <property type="entry name" value="DUF3363"/>
    <property type="match status" value="2"/>
</dbReference>
<evidence type="ECO:0000259" key="2">
    <source>
        <dbReference type="Pfam" id="PF03432"/>
    </source>
</evidence>
<protein>
    <submittedName>
        <fullName evidence="3">Type VI secretion protein</fullName>
    </submittedName>
</protein>
<evidence type="ECO:0000256" key="1">
    <source>
        <dbReference type="SAM" id="MobiDB-lite"/>
    </source>
</evidence>
<comment type="caution">
    <text evidence="3">The sequence shown here is derived from an EMBL/GenBank/DDBJ whole genome shotgun (WGS) entry which is preliminary data.</text>
</comment>
<keyword evidence="4" id="KW-1185">Reference proteome</keyword>
<accession>A0A135I1U3</accession>
<feature type="compositionally biased region" description="Basic residues" evidence="1">
    <location>
        <begin position="10"/>
        <end position="20"/>
    </location>
</feature>
<dbReference type="STRING" id="1494590.ATN84_06885"/>
<evidence type="ECO:0000313" key="3">
    <source>
        <dbReference type="EMBL" id="KXF79420.1"/>
    </source>
</evidence>
<dbReference type="InterPro" id="IPR021795">
    <property type="entry name" value="DUF3363"/>
</dbReference>
<feature type="domain" description="MobA/VirD2-like nuclease" evidence="2">
    <location>
        <begin position="129"/>
        <end position="214"/>
    </location>
</feature>
<feature type="region of interest" description="Disordered" evidence="1">
    <location>
        <begin position="1"/>
        <end position="61"/>
    </location>
</feature>
<gene>
    <name evidence="3" type="ORF">ATN84_06885</name>
</gene>
<dbReference type="Pfam" id="PF03432">
    <property type="entry name" value="Relaxase"/>
    <property type="match status" value="1"/>
</dbReference>
<reference evidence="3 4" key="1">
    <citation type="submission" date="2015-11" db="EMBL/GenBank/DDBJ databases">
        <title>Draft genome sequence of Paramesorhizobium deserti A-3-E, a strain highly resistant to diverse beta-lactam antibiotics.</title>
        <authorList>
            <person name="Lv R."/>
            <person name="Yang X."/>
            <person name="Fang N."/>
            <person name="Guo J."/>
            <person name="Luo X."/>
            <person name="Peng F."/>
            <person name="Yang R."/>
            <person name="Cui Y."/>
            <person name="Fang C."/>
            <person name="Song Y."/>
        </authorList>
    </citation>
    <scope>NUCLEOTIDE SEQUENCE [LARGE SCALE GENOMIC DNA]</scope>
    <source>
        <strain evidence="3 4">A-3-E</strain>
    </source>
</reference>
<dbReference type="RefSeq" id="WP_068880757.1">
    <property type="nucleotide sequence ID" value="NZ_LNTU01000001.1"/>
</dbReference>
<organism evidence="3 4">
    <name type="scientific">Paramesorhizobium deserti</name>
    <dbReference type="NCBI Taxonomy" id="1494590"/>
    <lineage>
        <taxon>Bacteria</taxon>
        <taxon>Pseudomonadati</taxon>
        <taxon>Pseudomonadota</taxon>
        <taxon>Alphaproteobacteria</taxon>
        <taxon>Hyphomicrobiales</taxon>
        <taxon>Phyllobacteriaceae</taxon>
        <taxon>Paramesorhizobium</taxon>
    </lineage>
</organism>
<proteinExistence type="predicted"/>
<dbReference type="OrthoDB" id="9809969at2"/>
<sequence>MVKDDDFRVRPGRIRSRGSQRGKPFIAQVLAASHRAGGPSPARSDSASSSKGPRRSMGRGRAATLAASRFLNNRSRGVVIKARVVRNTKGVRSMAGHVAYLRREGVSKDGVAGGLFDADHDDVDGHRFAKRCGDDRHHFRFIVSPDDAIELGDLKTFARDLMAEMEKDLGTQLDWVGVDHWNTEHAHLHILVRGVADDGENLVIDRDYIREGMRSRARDILTQELGPRTDLDIRRSIERQIETERWTQLDRALVRQASIENGIVDLRPDPDNRPDEFHVLKVGRLRKLEKLGLAQLAGEGQWIIDDKAEATLRELGERGDIIKRIHRGLTESGIEWAASDYVLAGEVTECIVGRLVARGLDNELSGSAYAVIDGVDGRIHHVRLPDLDAAGDCAPGSVVELRSYGDRGARRRMTLAVRSDLSIENQIQADGATWLDRQLFGNANADLADSGFGGEVKAAMEARAERLVEEGLAGHGDDGITFRRNLLSTLRRRELERVAANLSAETGLSWKQAEAGDHISGLYRQRVTLASGRFAMIDDGLGFQLVPWAHSVEPYLGRQVSGIARNGGGVDWNFGRKRGIGL</sequence>
<dbReference type="InterPro" id="IPR005094">
    <property type="entry name" value="Endonuclease_MobA/VirD2"/>
</dbReference>